<evidence type="ECO:0000313" key="8">
    <source>
        <dbReference type="Proteomes" id="UP000517753"/>
    </source>
</evidence>
<feature type="transmembrane region" description="Helical" evidence="5">
    <location>
        <begin position="142"/>
        <end position="163"/>
    </location>
</feature>
<sequence>MRVRAMHIPYLDVTLPEWAGRLAGVLAFVLVLGLVHRVLFAVLRKVASRTATKTDDILIARLGRPTFWLMIGVALAASGPGLDLPRYWETIWQRVIGLLTPAMFGWMLLAALTAYRDLSEVRFDITATDNLRARRRRTRISILHRIGVFVLILLTVMMMLMSIPSVRTIGVTLAASAGVAGLAIGAAAQPALKNLIAGIQMAFTEPIRIDDVVIIDNEWGRIEDIRLTYVVVRIWDDRRLVVPVSKFLENSFQNWTRETSALLGSVFWYLDPAADVPRIRAKLEEVVRANPRWDQRFFNLQVTDSKPDGTMELRGLMTAKDASTAFDLRCDVREAIYAFIRAEMPEALPRERIMRAPSAPAPSPGPDPSAHR</sequence>
<dbReference type="GO" id="GO:0008381">
    <property type="term" value="F:mechanosensitive monoatomic ion channel activity"/>
    <property type="evidence" value="ECO:0007669"/>
    <property type="project" value="UniProtKB-ARBA"/>
</dbReference>
<keyword evidence="2 5" id="KW-0812">Transmembrane</keyword>
<feature type="transmembrane region" description="Helical" evidence="5">
    <location>
        <begin position="20"/>
        <end position="42"/>
    </location>
</feature>
<evidence type="ECO:0000256" key="1">
    <source>
        <dbReference type="ARBA" id="ARBA00004370"/>
    </source>
</evidence>
<dbReference type="PANTHER" id="PTHR30566">
    <property type="entry name" value="YNAI-RELATED MECHANOSENSITIVE ION CHANNEL"/>
    <property type="match status" value="1"/>
</dbReference>
<organism evidence="7 8">
    <name type="scientific">Sphingomonas melonis</name>
    <dbReference type="NCBI Taxonomy" id="152682"/>
    <lineage>
        <taxon>Bacteria</taxon>
        <taxon>Pseudomonadati</taxon>
        <taxon>Pseudomonadota</taxon>
        <taxon>Alphaproteobacteria</taxon>
        <taxon>Sphingomonadales</taxon>
        <taxon>Sphingomonadaceae</taxon>
        <taxon>Sphingomonas</taxon>
    </lineage>
</organism>
<comment type="caution">
    <text evidence="7">The sequence shown here is derived from an EMBL/GenBank/DDBJ whole genome shotgun (WGS) entry which is preliminary data.</text>
</comment>
<evidence type="ECO:0000256" key="3">
    <source>
        <dbReference type="ARBA" id="ARBA00022989"/>
    </source>
</evidence>
<evidence type="ECO:0000256" key="4">
    <source>
        <dbReference type="ARBA" id="ARBA00023136"/>
    </source>
</evidence>
<evidence type="ECO:0000256" key="5">
    <source>
        <dbReference type="SAM" id="Phobius"/>
    </source>
</evidence>
<dbReference type="SUPFAM" id="SSF50182">
    <property type="entry name" value="Sm-like ribonucleoproteins"/>
    <property type="match status" value="1"/>
</dbReference>
<comment type="subcellular location">
    <subcellularLocation>
        <location evidence="1">Membrane</location>
    </subcellularLocation>
</comment>
<evidence type="ECO:0000259" key="6">
    <source>
        <dbReference type="Pfam" id="PF00924"/>
    </source>
</evidence>
<keyword evidence="3 5" id="KW-1133">Transmembrane helix</keyword>
<dbReference type="Gene3D" id="1.10.287.1260">
    <property type="match status" value="1"/>
</dbReference>
<dbReference type="Proteomes" id="UP000517753">
    <property type="component" value="Unassembled WGS sequence"/>
</dbReference>
<protein>
    <submittedName>
        <fullName evidence="7">Small-conductance mechanosensitive channel</fullName>
    </submittedName>
</protein>
<dbReference type="InterPro" id="IPR006685">
    <property type="entry name" value="MscS_channel_2nd"/>
</dbReference>
<evidence type="ECO:0000256" key="2">
    <source>
        <dbReference type="ARBA" id="ARBA00022692"/>
    </source>
</evidence>
<accession>A0A7Y9FNY5</accession>
<feature type="transmembrane region" description="Helical" evidence="5">
    <location>
        <begin position="62"/>
        <end position="79"/>
    </location>
</feature>
<reference evidence="7 8" key="1">
    <citation type="submission" date="2020-08" db="EMBL/GenBank/DDBJ databases">
        <title>The Agave Microbiome: Exploring the role of microbial communities in plant adaptations to desert environments.</title>
        <authorList>
            <person name="Partida-Martinez L.P."/>
        </authorList>
    </citation>
    <scope>NUCLEOTIDE SEQUENCE [LARGE SCALE GENOMIC DNA]</scope>
    <source>
        <strain evidence="7 8">AS2.3</strain>
    </source>
</reference>
<dbReference type="PANTHER" id="PTHR30566:SF25">
    <property type="entry name" value="INNER MEMBRANE PROTEIN"/>
    <property type="match status" value="1"/>
</dbReference>
<feature type="domain" description="Mechanosensitive ion channel MscS" evidence="6">
    <location>
        <begin position="192"/>
        <end position="257"/>
    </location>
</feature>
<evidence type="ECO:0000313" key="7">
    <source>
        <dbReference type="EMBL" id="NYD90643.1"/>
    </source>
</evidence>
<feature type="transmembrane region" description="Helical" evidence="5">
    <location>
        <begin position="169"/>
        <end position="188"/>
    </location>
</feature>
<proteinExistence type="predicted"/>
<dbReference type="Pfam" id="PF00924">
    <property type="entry name" value="MS_channel_2nd"/>
    <property type="match status" value="1"/>
</dbReference>
<keyword evidence="8" id="KW-1185">Reference proteome</keyword>
<name>A0A7Y9FNY5_9SPHN</name>
<dbReference type="Gene3D" id="2.30.30.60">
    <property type="match status" value="1"/>
</dbReference>
<feature type="transmembrane region" description="Helical" evidence="5">
    <location>
        <begin position="91"/>
        <end position="115"/>
    </location>
</feature>
<dbReference type="GO" id="GO:0016020">
    <property type="term" value="C:membrane"/>
    <property type="evidence" value="ECO:0007669"/>
    <property type="project" value="UniProtKB-SubCell"/>
</dbReference>
<keyword evidence="4 5" id="KW-0472">Membrane</keyword>
<dbReference type="InterPro" id="IPR010920">
    <property type="entry name" value="LSM_dom_sf"/>
</dbReference>
<dbReference type="InterPro" id="IPR023408">
    <property type="entry name" value="MscS_beta-dom_sf"/>
</dbReference>
<dbReference type="EMBL" id="JACCBY010000003">
    <property type="protein sequence ID" value="NYD90643.1"/>
    <property type="molecule type" value="Genomic_DNA"/>
</dbReference>
<dbReference type="AlphaFoldDB" id="A0A7Y9FNY5"/>
<gene>
    <name evidence="7" type="ORF">HD841_002440</name>
</gene>